<comment type="caution">
    <text evidence="2">The sequence shown here is derived from an EMBL/GenBank/DDBJ whole genome shotgun (WGS) entry which is preliminary data.</text>
</comment>
<proteinExistence type="predicted"/>
<accession>A0A8H3QR51</accession>
<feature type="transmembrane region" description="Helical" evidence="1">
    <location>
        <begin position="63"/>
        <end position="84"/>
    </location>
</feature>
<feature type="transmembrane region" description="Helical" evidence="1">
    <location>
        <begin position="148"/>
        <end position="168"/>
    </location>
</feature>
<evidence type="ECO:0000313" key="2">
    <source>
        <dbReference type="EMBL" id="GES89885.1"/>
    </source>
</evidence>
<gene>
    <name evidence="2" type="ORF">RCL2_001676000</name>
</gene>
<protein>
    <submittedName>
        <fullName evidence="2">Uncharacterized protein</fullName>
    </submittedName>
</protein>
<evidence type="ECO:0000256" key="1">
    <source>
        <dbReference type="SAM" id="Phobius"/>
    </source>
</evidence>
<keyword evidence="1" id="KW-1133">Transmembrane helix</keyword>
<name>A0A8H3QR51_9GLOM</name>
<keyword evidence="1" id="KW-0472">Membrane</keyword>
<evidence type="ECO:0000313" key="3">
    <source>
        <dbReference type="Proteomes" id="UP000615446"/>
    </source>
</evidence>
<organism evidence="2 3">
    <name type="scientific">Rhizophagus clarus</name>
    <dbReference type="NCBI Taxonomy" id="94130"/>
    <lineage>
        <taxon>Eukaryota</taxon>
        <taxon>Fungi</taxon>
        <taxon>Fungi incertae sedis</taxon>
        <taxon>Mucoromycota</taxon>
        <taxon>Glomeromycotina</taxon>
        <taxon>Glomeromycetes</taxon>
        <taxon>Glomerales</taxon>
        <taxon>Glomeraceae</taxon>
        <taxon>Rhizophagus</taxon>
    </lineage>
</organism>
<feature type="transmembrane region" description="Helical" evidence="1">
    <location>
        <begin position="174"/>
        <end position="193"/>
    </location>
</feature>
<feature type="transmembrane region" description="Helical" evidence="1">
    <location>
        <begin position="104"/>
        <end position="127"/>
    </location>
</feature>
<reference evidence="2" key="1">
    <citation type="submission" date="2019-10" db="EMBL/GenBank/DDBJ databases">
        <title>Conservation and host-specific expression of non-tandemly repeated heterogenous ribosome RNA gene in arbuscular mycorrhizal fungi.</title>
        <authorList>
            <person name="Maeda T."/>
            <person name="Kobayashi Y."/>
            <person name="Nakagawa T."/>
            <person name="Ezawa T."/>
            <person name="Yamaguchi K."/>
            <person name="Bino T."/>
            <person name="Nishimoto Y."/>
            <person name="Shigenobu S."/>
            <person name="Kawaguchi M."/>
        </authorList>
    </citation>
    <scope>NUCLEOTIDE SEQUENCE</scope>
    <source>
        <strain evidence="2">HR1</strain>
    </source>
</reference>
<dbReference type="AlphaFoldDB" id="A0A8H3QR51"/>
<dbReference type="InterPro" id="IPR033579">
    <property type="entry name" value="TMEM128"/>
</dbReference>
<dbReference type="EMBL" id="BLAL01000191">
    <property type="protein sequence ID" value="GES89885.1"/>
    <property type="molecule type" value="Genomic_DNA"/>
</dbReference>
<dbReference type="OrthoDB" id="2388049at2759"/>
<dbReference type="PANTHER" id="PTHR31134">
    <property type="entry name" value="TRANSMEMBRANE PROTEIN 128"/>
    <property type="match status" value="1"/>
</dbReference>
<keyword evidence="1" id="KW-0812">Transmembrane</keyword>
<dbReference type="Pfam" id="PF20479">
    <property type="entry name" value="TMEM128"/>
    <property type="match status" value="1"/>
</dbReference>
<sequence length="194" mass="22580">MIGWKKPEQQKKNLLYQELHSLISYEQTDIRRRAAKTIELQEPLLDSDGNRAQRHTKRSRPSFITRILIAIKWIIIAAIISWYFDALQGVHQVLEKDTLKRKIFYLSLLALLGMLLIFIYLQYYIPFTKRVSPPKYSSWNTDDTLKKFIPIATSMGLIGVIGLLISFWHIWGFFGTPLVVFSALKSIINILNIL</sequence>
<dbReference type="Proteomes" id="UP000615446">
    <property type="component" value="Unassembled WGS sequence"/>
</dbReference>
<dbReference type="PANTHER" id="PTHR31134:SF1">
    <property type="entry name" value="TRANSMEMBRANE PROTEIN 128"/>
    <property type="match status" value="1"/>
</dbReference>